<feature type="transmembrane region" description="Helical" evidence="1">
    <location>
        <begin position="371"/>
        <end position="388"/>
    </location>
</feature>
<feature type="transmembrane region" description="Helical" evidence="1">
    <location>
        <begin position="238"/>
        <end position="254"/>
    </location>
</feature>
<organism evidence="2 3">
    <name type="scientific">Butyrivibrio hungatei DSM 14810</name>
    <dbReference type="NCBI Taxonomy" id="1121132"/>
    <lineage>
        <taxon>Bacteria</taxon>
        <taxon>Bacillati</taxon>
        <taxon>Bacillota</taxon>
        <taxon>Clostridia</taxon>
        <taxon>Lachnospirales</taxon>
        <taxon>Lachnospiraceae</taxon>
        <taxon>Butyrivibrio</taxon>
    </lineage>
</organism>
<gene>
    <name evidence="2" type="ORF">SAMN02745247_03042</name>
</gene>
<feature type="transmembrane region" description="Helical" evidence="1">
    <location>
        <begin position="192"/>
        <end position="217"/>
    </location>
</feature>
<feature type="transmembrane region" description="Helical" evidence="1">
    <location>
        <begin position="279"/>
        <end position="301"/>
    </location>
</feature>
<sequence>MKNKINAIISNIIIFGFLVIFFSCITPLIAYNCDDWIYLGKIRLPIPLWGGWNPTRVFFETVMPIMGRVAGYIIYPIVGDFVFSITLGSAILLSFLIAVMCISMYNLLINRFKFGEVQALESEIFFLALFFLIFRTRSESNYMFCAEDLCCVYNYTMPGVINAIVVLTIARYEGFANAFKRFDLVRKGAFLFVLYFALLSNIFHSIITVSYCMALILHEIVSEKKDKENSIKRLYKNTSIYFWIIVSWIIVLFFEKSGGRAGTFQHKFNLVQSVTQFKAILFALSKPFLVLVAVTFAGLIWRNMRKMKEGRSVVICFVVAMFGVLIYLLLLNSLIGYMSRVDASWGIWFYLISICSLMISNTIANIKHSRLIMAIMLFTVMLCCYYPDGRYMISSSRNRDYELCYKTSKYYVDSIIEARLEGKEIVEIAIPEVEVNDEKNLTYYYGFGDIVSNTLYFNGIIDERVTVQEKVDSSLNEEFLGVR</sequence>
<evidence type="ECO:0000256" key="1">
    <source>
        <dbReference type="SAM" id="Phobius"/>
    </source>
</evidence>
<keyword evidence="1" id="KW-0472">Membrane</keyword>
<dbReference type="RefSeq" id="WP_143147449.1">
    <property type="nucleotide sequence ID" value="NZ_FRDH01000017.1"/>
</dbReference>
<dbReference type="Proteomes" id="UP000184097">
    <property type="component" value="Unassembled WGS sequence"/>
</dbReference>
<dbReference type="PROSITE" id="PS51257">
    <property type="entry name" value="PROKAR_LIPOPROTEIN"/>
    <property type="match status" value="1"/>
</dbReference>
<feature type="transmembrane region" description="Helical" evidence="1">
    <location>
        <begin position="155"/>
        <end position="172"/>
    </location>
</feature>
<evidence type="ECO:0008006" key="4">
    <source>
        <dbReference type="Google" id="ProtNLM"/>
    </source>
</evidence>
<evidence type="ECO:0000313" key="3">
    <source>
        <dbReference type="Proteomes" id="UP000184097"/>
    </source>
</evidence>
<evidence type="ECO:0000313" key="2">
    <source>
        <dbReference type="EMBL" id="SHN65906.1"/>
    </source>
</evidence>
<accession>A0A1M7T5E1</accession>
<dbReference type="EMBL" id="FRDH01000017">
    <property type="protein sequence ID" value="SHN65906.1"/>
    <property type="molecule type" value="Genomic_DNA"/>
</dbReference>
<feature type="transmembrane region" description="Helical" evidence="1">
    <location>
        <begin position="347"/>
        <end position="364"/>
    </location>
</feature>
<feature type="transmembrane region" description="Helical" evidence="1">
    <location>
        <begin position="57"/>
        <end position="75"/>
    </location>
</feature>
<protein>
    <recommendedName>
        <fullName evidence="4">Glucosyl transferase GtrII</fullName>
    </recommendedName>
</protein>
<keyword evidence="1" id="KW-0812">Transmembrane</keyword>
<name>A0A1M7T5E1_9FIRM</name>
<feature type="transmembrane region" description="Helical" evidence="1">
    <location>
        <begin position="82"/>
        <end position="105"/>
    </location>
</feature>
<proteinExistence type="predicted"/>
<feature type="transmembrane region" description="Helical" evidence="1">
    <location>
        <begin position="12"/>
        <end position="31"/>
    </location>
</feature>
<feature type="transmembrane region" description="Helical" evidence="1">
    <location>
        <begin position="117"/>
        <end position="134"/>
    </location>
</feature>
<feature type="transmembrane region" description="Helical" evidence="1">
    <location>
        <begin position="313"/>
        <end position="335"/>
    </location>
</feature>
<dbReference type="AlphaFoldDB" id="A0A1M7T5E1"/>
<keyword evidence="1" id="KW-1133">Transmembrane helix</keyword>
<reference evidence="2 3" key="1">
    <citation type="submission" date="2016-12" db="EMBL/GenBank/DDBJ databases">
        <authorList>
            <person name="Song W.-J."/>
            <person name="Kurnit D.M."/>
        </authorList>
    </citation>
    <scope>NUCLEOTIDE SEQUENCE [LARGE SCALE GENOMIC DNA]</scope>
    <source>
        <strain evidence="2 3">DSM 14810</strain>
    </source>
</reference>